<dbReference type="Proteomes" id="UP001596012">
    <property type="component" value="Unassembled WGS sequence"/>
</dbReference>
<evidence type="ECO:0000256" key="7">
    <source>
        <dbReference type="PROSITE-ProRule" id="PRU10141"/>
    </source>
</evidence>
<name>A0ABV8YHH8_9ACTN</name>
<dbReference type="InterPro" id="IPR017441">
    <property type="entry name" value="Protein_kinase_ATP_BS"/>
</dbReference>
<dbReference type="RefSeq" id="WP_386337956.1">
    <property type="nucleotide sequence ID" value="NZ_JBHSFG010000011.1"/>
</dbReference>
<evidence type="ECO:0000256" key="6">
    <source>
        <dbReference type="ARBA" id="ARBA00022840"/>
    </source>
</evidence>
<dbReference type="PROSITE" id="PS00108">
    <property type="entry name" value="PROTEIN_KINASE_ST"/>
    <property type="match status" value="1"/>
</dbReference>
<evidence type="ECO:0000256" key="8">
    <source>
        <dbReference type="SAM" id="MobiDB-lite"/>
    </source>
</evidence>
<dbReference type="EMBL" id="JBHSFG010000011">
    <property type="protein sequence ID" value="MFC4463997.1"/>
    <property type="molecule type" value="Genomic_DNA"/>
</dbReference>
<keyword evidence="2" id="KW-0723">Serine/threonine-protein kinase</keyword>
<dbReference type="EC" id="2.7.11.1" evidence="1"/>
<keyword evidence="6 7" id="KW-0067">ATP-binding</keyword>
<comment type="caution">
    <text evidence="10">The sequence shown here is derived from an EMBL/GenBank/DDBJ whole genome shotgun (WGS) entry which is preliminary data.</text>
</comment>
<evidence type="ECO:0000313" key="11">
    <source>
        <dbReference type="Proteomes" id="UP001596012"/>
    </source>
</evidence>
<dbReference type="InterPro" id="IPR028082">
    <property type="entry name" value="Peripla_BP_I"/>
</dbReference>
<dbReference type="CDD" id="cd14014">
    <property type="entry name" value="STKc_PknB_like"/>
    <property type="match status" value="1"/>
</dbReference>
<evidence type="ECO:0000313" key="10">
    <source>
        <dbReference type="EMBL" id="MFC4463997.1"/>
    </source>
</evidence>
<keyword evidence="3 10" id="KW-0808">Transferase</keyword>
<feature type="region of interest" description="Disordered" evidence="8">
    <location>
        <begin position="288"/>
        <end position="370"/>
    </location>
</feature>
<reference evidence="11" key="1">
    <citation type="journal article" date="2019" name="Int. J. Syst. Evol. Microbiol.">
        <title>The Global Catalogue of Microorganisms (GCM) 10K type strain sequencing project: providing services to taxonomists for standard genome sequencing and annotation.</title>
        <authorList>
            <consortium name="The Broad Institute Genomics Platform"/>
            <consortium name="The Broad Institute Genome Sequencing Center for Infectious Disease"/>
            <person name="Wu L."/>
            <person name="Ma J."/>
        </authorList>
    </citation>
    <scope>NUCLEOTIDE SEQUENCE [LARGE SCALE GENOMIC DNA]</scope>
    <source>
        <strain evidence="11">DT43</strain>
    </source>
</reference>
<keyword evidence="5 10" id="KW-0418">Kinase</keyword>
<accession>A0ABV8YHH8</accession>
<dbReference type="SMART" id="SM00220">
    <property type="entry name" value="S_TKc"/>
    <property type="match status" value="1"/>
</dbReference>
<evidence type="ECO:0000256" key="3">
    <source>
        <dbReference type="ARBA" id="ARBA00022679"/>
    </source>
</evidence>
<proteinExistence type="predicted"/>
<dbReference type="Gene3D" id="3.30.200.20">
    <property type="entry name" value="Phosphorylase Kinase, domain 1"/>
    <property type="match status" value="1"/>
</dbReference>
<dbReference type="GO" id="GO:0004674">
    <property type="term" value="F:protein serine/threonine kinase activity"/>
    <property type="evidence" value="ECO:0007669"/>
    <property type="project" value="UniProtKB-EC"/>
</dbReference>
<evidence type="ECO:0000256" key="4">
    <source>
        <dbReference type="ARBA" id="ARBA00022741"/>
    </source>
</evidence>
<evidence type="ECO:0000259" key="9">
    <source>
        <dbReference type="PROSITE" id="PS50011"/>
    </source>
</evidence>
<dbReference type="Gene3D" id="1.10.510.10">
    <property type="entry name" value="Transferase(Phosphotransferase) domain 1"/>
    <property type="match status" value="1"/>
</dbReference>
<dbReference type="InterPro" id="IPR000719">
    <property type="entry name" value="Prot_kinase_dom"/>
</dbReference>
<evidence type="ECO:0000256" key="2">
    <source>
        <dbReference type="ARBA" id="ARBA00022527"/>
    </source>
</evidence>
<protein>
    <recommendedName>
        <fullName evidence="1">non-specific serine/threonine protein kinase</fullName>
        <ecNumber evidence="1">2.7.11.1</ecNumber>
    </recommendedName>
</protein>
<dbReference type="PROSITE" id="PS00107">
    <property type="entry name" value="PROTEIN_KINASE_ATP"/>
    <property type="match status" value="1"/>
</dbReference>
<organism evidence="10 11">
    <name type="scientific">Streptomyces xiangluensis</name>
    <dbReference type="NCBI Taxonomy" id="2665720"/>
    <lineage>
        <taxon>Bacteria</taxon>
        <taxon>Bacillati</taxon>
        <taxon>Actinomycetota</taxon>
        <taxon>Actinomycetes</taxon>
        <taxon>Kitasatosporales</taxon>
        <taxon>Streptomycetaceae</taxon>
        <taxon>Streptomyces</taxon>
    </lineage>
</organism>
<keyword evidence="4 7" id="KW-0547">Nucleotide-binding</keyword>
<feature type="compositionally biased region" description="Low complexity" evidence="8">
    <location>
        <begin position="292"/>
        <end position="305"/>
    </location>
</feature>
<dbReference type="PANTHER" id="PTHR43289">
    <property type="entry name" value="MITOGEN-ACTIVATED PROTEIN KINASE KINASE KINASE 20-RELATED"/>
    <property type="match status" value="1"/>
</dbReference>
<dbReference type="SUPFAM" id="SSF53822">
    <property type="entry name" value="Periplasmic binding protein-like I"/>
    <property type="match status" value="1"/>
</dbReference>
<dbReference type="Pfam" id="PF00069">
    <property type="entry name" value="Pkinase"/>
    <property type="match status" value="1"/>
</dbReference>
<keyword evidence="11" id="KW-1185">Reference proteome</keyword>
<feature type="binding site" evidence="7">
    <location>
        <position position="39"/>
    </location>
    <ligand>
        <name>ATP</name>
        <dbReference type="ChEBI" id="CHEBI:30616"/>
    </ligand>
</feature>
<dbReference type="InterPro" id="IPR011009">
    <property type="entry name" value="Kinase-like_dom_sf"/>
</dbReference>
<feature type="compositionally biased region" description="Pro residues" evidence="8">
    <location>
        <begin position="315"/>
        <end position="349"/>
    </location>
</feature>
<dbReference type="PANTHER" id="PTHR43289:SF6">
    <property type="entry name" value="SERINE_THREONINE-PROTEIN KINASE NEKL-3"/>
    <property type="match status" value="1"/>
</dbReference>
<feature type="domain" description="Protein kinase" evidence="9">
    <location>
        <begin position="10"/>
        <end position="286"/>
    </location>
</feature>
<gene>
    <name evidence="10" type="ORF">ACFPH6_05370</name>
</gene>
<dbReference type="SUPFAM" id="SSF56112">
    <property type="entry name" value="Protein kinase-like (PK-like)"/>
    <property type="match status" value="1"/>
</dbReference>
<dbReference type="Gene3D" id="3.40.50.2300">
    <property type="match status" value="2"/>
</dbReference>
<evidence type="ECO:0000256" key="5">
    <source>
        <dbReference type="ARBA" id="ARBA00022777"/>
    </source>
</evidence>
<dbReference type="PROSITE" id="PS50011">
    <property type="entry name" value="PROTEIN_KINASE_DOM"/>
    <property type="match status" value="1"/>
</dbReference>
<evidence type="ECO:0000256" key="1">
    <source>
        <dbReference type="ARBA" id="ARBA00012513"/>
    </source>
</evidence>
<sequence>MQGRLLNGRYRLMESIGAGGMGEVWRALDEELGRQVAVKIFAPPVDIDEAERTELLARFRREARAVAALDSPHIVTVFDHGTAPVGDSQPGATGVPYLVMQLLTGRSLQQALRAEGRIPLGTALDWAEQICRALEVAHTAGVVHRDIKPANIMVGPDGTVQVLDFGVAAYLDGAETASRLTRTGQLPIGSVLYMAPEQFRQESTDGRVDLYALGCVLYELLVSRPPFVGPAAGVMYNHLHDKPLLPSRARAELTDAVDRLILSLMAKEPADRPRDAETARLAVERVRRGLKAGLPSSAAGPSGSEPRPEAEPSSAPDPPDPSGPGSAPDPPDPPESSSAPDPPDPPAPAQQPHLVRQPPISSASSAPAPRRRRRLRAAVIGAFAAALGVVLTVSLTDRGFSGETRAAGGTPYTIAVVHEPLGASSEKRIDNTGPVKQAVRNVLGEESGLAVDVVGISPAESDSLSSMEGYSRLLAKYPGLLGVVGDTRALGHTPPRANLPTLSVCDDSTTYVHNGNGFTLLPHDDDWTWQLARNLASQDKLENLLVMTQEHIADTSGARQLAAAFEKETDGGTATISTEDPKKTSNAELKKVFARADAMTITTDSHHTAERWAVRMKEAGFQGPIIVATVPSNSCIGYATVPDPALEIPDGVYRIRSMSHQVGPEDCWRIDKTWCKRVRALPDRPGALEEYEAASSLLTALKTIATDGREIEEVRASVITALRGAQHDTLLDQYRYDADGRPSQRPLWLDRAESGQWKQIGFTLGIVGGWDRE</sequence>
<feature type="compositionally biased region" description="Low complexity" evidence="8">
    <location>
        <begin position="356"/>
        <end position="368"/>
    </location>
</feature>
<dbReference type="InterPro" id="IPR008271">
    <property type="entry name" value="Ser/Thr_kinase_AS"/>
</dbReference>